<protein>
    <submittedName>
        <fullName evidence="2">DUF1631 family protein</fullName>
    </submittedName>
</protein>
<feature type="region of interest" description="Disordered" evidence="1">
    <location>
        <begin position="203"/>
        <end position="234"/>
    </location>
</feature>
<dbReference type="RefSeq" id="WP_311659181.1">
    <property type="nucleotide sequence ID" value="NZ_JAVRHY010000009.1"/>
</dbReference>
<name>A0ABU3B9S9_9GAMM</name>
<reference evidence="2 3" key="1">
    <citation type="submission" date="2023-09" db="EMBL/GenBank/DDBJ databases">
        <authorList>
            <person name="Rey-Velasco X."/>
        </authorList>
    </citation>
    <scope>NUCLEOTIDE SEQUENCE [LARGE SCALE GENOMIC DNA]</scope>
    <source>
        <strain evidence="2 3">P385</strain>
    </source>
</reference>
<accession>A0ABU3B9S9</accession>
<dbReference type="EMBL" id="JAVRHY010000009">
    <property type="protein sequence ID" value="MDT0618918.1"/>
    <property type="molecule type" value="Genomic_DNA"/>
</dbReference>
<proteinExistence type="predicted"/>
<sequence>MARDPATDAGHGTTGRAAAAAFNDAALAAFAGLVDNLFVHAEETVFDLVDARGTPAPPAARLRALRRAQTAVTRAFIDEITDRLRYGPPPDMPDLPAAPAFESLINASGMATRAEAAHRDAVLALELRLAWLAARQTEVAERGASPLALCQAFAQAVDTAGLDDPARALLDDVFEHTLHTGLGVCYENLLAVLERHQVPAAPRRVLQDERRSPLTAAATGRRARRDQMRNAVSPEQHFGAGEVLAMLESMAGATFDADTPILDHLLAQLRRDQTDAAPRGLQPDLRERLRLADTIWRDALEDGVADAAIRPSVVRLRPLLLQTALLDPGGIRVGDHAARRLLQTVPDGTASRNDWPEAIEHLIGCVADDPDQLEPRVDELVAAATAHQPADWRERLPRVHQVIRLEFRQLTLDRVPPVPAQRFLLGAWAPRMAVALLQEGLGGPAWRLASNQLDQLLDLLQPPDSTDQADHRRPDQQRLLSDLRSALRRIRYSPARLTDALDRLVEAFEQANQAPPAPAGRPLSIWQPDDTVFDDSGAHAGADEHFERVVTTAMAAPGTARAAAEPAPGALFDAVERLCRHGTWFRFETDPVGAGRWMKFAALDREQQLARFTNRRGELVQAVPLADLVAGLRAGRVRAIADVDNVETRIAELFGLHSAEEDN</sequence>
<dbReference type="InterPro" id="IPR012434">
    <property type="entry name" value="DUF1631"/>
</dbReference>
<evidence type="ECO:0000313" key="3">
    <source>
        <dbReference type="Proteomes" id="UP001259982"/>
    </source>
</evidence>
<comment type="caution">
    <text evidence="2">The sequence shown here is derived from an EMBL/GenBank/DDBJ whole genome shotgun (WGS) entry which is preliminary data.</text>
</comment>
<evidence type="ECO:0000256" key="1">
    <source>
        <dbReference type="SAM" id="MobiDB-lite"/>
    </source>
</evidence>
<dbReference type="Proteomes" id="UP001259982">
    <property type="component" value="Unassembled WGS sequence"/>
</dbReference>
<dbReference type="Pfam" id="PF07793">
    <property type="entry name" value="DUF1631"/>
    <property type="match status" value="2"/>
</dbReference>
<gene>
    <name evidence="2" type="ORF">RM531_10570</name>
</gene>
<evidence type="ECO:0000313" key="2">
    <source>
        <dbReference type="EMBL" id="MDT0618918.1"/>
    </source>
</evidence>
<keyword evidence="3" id="KW-1185">Reference proteome</keyword>
<organism evidence="2 3">
    <name type="scientific">Spectribacter acetivorans</name>
    <dbReference type="NCBI Taxonomy" id="3075603"/>
    <lineage>
        <taxon>Bacteria</taxon>
        <taxon>Pseudomonadati</taxon>
        <taxon>Pseudomonadota</taxon>
        <taxon>Gammaproteobacteria</taxon>
        <taxon>Salinisphaerales</taxon>
        <taxon>Salinisphaeraceae</taxon>
        <taxon>Spectribacter</taxon>
    </lineage>
</organism>